<protein>
    <submittedName>
        <fullName evidence="2">Uncharacterized protein</fullName>
    </submittedName>
</protein>
<proteinExistence type="predicted"/>
<dbReference type="EMBL" id="ML769408">
    <property type="protein sequence ID" value="KAE9405517.1"/>
    <property type="molecule type" value="Genomic_DNA"/>
</dbReference>
<accession>A0A6A4I8W2</accession>
<feature type="compositionally biased region" description="Polar residues" evidence="1">
    <location>
        <begin position="315"/>
        <end position="344"/>
    </location>
</feature>
<name>A0A6A4I8W2_9AGAR</name>
<dbReference type="Proteomes" id="UP000799118">
    <property type="component" value="Unassembled WGS sequence"/>
</dbReference>
<dbReference type="OrthoDB" id="2987538at2759"/>
<evidence type="ECO:0000256" key="1">
    <source>
        <dbReference type="SAM" id="MobiDB-lite"/>
    </source>
</evidence>
<reference evidence="2" key="1">
    <citation type="journal article" date="2019" name="Environ. Microbiol.">
        <title>Fungal ecological strategies reflected in gene transcription - a case study of two litter decomposers.</title>
        <authorList>
            <person name="Barbi F."/>
            <person name="Kohler A."/>
            <person name="Barry K."/>
            <person name="Baskaran P."/>
            <person name="Daum C."/>
            <person name="Fauchery L."/>
            <person name="Ihrmark K."/>
            <person name="Kuo A."/>
            <person name="LaButti K."/>
            <person name="Lipzen A."/>
            <person name="Morin E."/>
            <person name="Grigoriev I.V."/>
            <person name="Henrissat B."/>
            <person name="Lindahl B."/>
            <person name="Martin F."/>
        </authorList>
    </citation>
    <scope>NUCLEOTIDE SEQUENCE</scope>
    <source>
        <strain evidence="2">JB14</strain>
    </source>
</reference>
<feature type="region of interest" description="Disordered" evidence="1">
    <location>
        <begin position="138"/>
        <end position="190"/>
    </location>
</feature>
<gene>
    <name evidence="2" type="ORF">BT96DRAFT_988309</name>
</gene>
<feature type="compositionally biased region" description="Polar residues" evidence="1">
    <location>
        <begin position="154"/>
        <end position="166"/>
    </location>
</feature>
<feature type="region of interest" description="Disordered" evidence="1">
    <location>
        <begin position="315"/>
        <end position="360"/>
    </location>
</feature>
<evidence type="ECO:0000313" key="2">
    <source>
        <dbReference type="EMBL" id="KAE9405517.1"/>
    </source>
</evidence>
<keyword evidence="3" id="KW-1185">Reference proteome</keyword>
<feature type="compositionally biased region" description="Basic residues" evidence="1">
    <location>
        <begin position="347"/>
        <end position="360"/>
    </location>
</feature>
<evidence type="ECO:0000313" key="3">
    <source>
        <dbReference type="Proteomes" id="UP000799118"/>
    </source>
</evidence>
<dbReference type="AlphaFoldDB" id="A0A6A4I8W2"/>
<organism evidence="2 3">
    <name type="scientific">Gymnopus androsaceus JB14</name>
    <dbReference type="NCBI Taxonomy" id="1447944"/>
    <lineage>
        <taxon>Eukaryota</taxon>
        <taxon>Fungi</taxon>
        <taxon>Dikarya</taxon>
        <taxon>Basidiomycota</taxon>
        <taxon>Agaricomycotina</taxon>
        <taxon>Agaricomycetes</taxon>
        <taxon>Agaricomycetidae</taxon>
        <taxon>Agaricales</taxon>
        <taxon>Marasmiineae</taxon>
        <taxon>Omphalotaceae</taxon>
        <taxon>Gymnopus</taxon>
    </lineage>
</organism>
<sequence length="360" mass="38625">MFVNVEDSHTVLGILQNAIQTVSPTTIDPSAVTPLSVDIIPNSATTPASPPKLKPLIIPELGSVALGLLTPVDETPDDAESTNQNVYRSLPVPKIEFKRNRPRARSLATWSAESRTLSTSHSNRDVLLDHPSAHTLVSSGQLSPGVSSKHLQRSFLSPSNSDNTTLWHVPHSGVSRNGTREGRSSTVSYSVAKPALAGRISAPKLSHQRSSLPSPPERQFISRARANTSATVPKHQVQSWIASPTAVPNTAPNPPFETHANFPGPKVKALPRIPVVVDNTLEQTRNSLEGRRPLTAKEKGKGRAFEVLPISQNVSQTGTGLLTPPESANTPFGASPNSSTLSSMRVNRPRGPRTRRSTIC</sequence>